<organism evidence="1 2">
    <name type="scientific">Bacillus paralicheniformis</name>
    <dbReference type="NCBI Taxonomy" id="1648923"/>
    <lineage>
        <taxon>Bacteria</taxon>
        <taxon>Bacillati</taxon>
        <taxon>Bacillota</taxon>
        <taxon>Bacilli</taxon>
        <taxon>Bacillales</taxon>
        <taxon>Bacillaceae</taxon>
        <taxon>Bacillus</taxon>
    </lineage>
</organism>
<protein>
    <submittedName>
        <fullName evidence="1">Nickel import ATP-binding protein NikE</fullName>
    </submittedName>
</protein>
<evidence type="ECO:0000313" key="1">
    <source>
        <dbReference type="EMBL" id="MDE1455195.1"/>
    </source>
</evidence>
<evidence type="ECO:0000313" key="2">
    <source>
        <dbReference type="Proteomes" id="UP001216709"/>
    </source>
</evidence>
<reference evidence="1" key="1">
    <citation type="submission" date="2022-12" db="EMBL/GenBank/DDBJ databases">
        <title>Draft Genome Sequences of Bacillus licheniformis and Bacillus paralicheniformis strains isolated from Irish skim milk powders.</title>
        <authorList>
            <person name="Lourenco A."/>
            <person name="Li F."/>
            <person name="Geraldine D."/>
            <person name="Tobin J.T."/>
            <person name="Butler F."/>
            <person name="Jordan K."/>
            <person name="Obrien T."/>
        </authorList>
    </citation>
    <scope>NUCLEOTIDE SEQUENCE</scope>
    <source>
        <strain evidence="1">3370</strain>
    </source>
</reference>
<dbReference type="AlphaFoldDB" id="A0AAW6KHS6"/>
<dbReference type="Proteomes" id="UP001216709">
    <property type="component" value="Unassembled WGS sequence"/>
</dbReference>
<gene>
    <name evidence="1" type="ORF">PVN32_24090</name>
</gene>
<keyword evidence="1" id="KW-0067">ATP-binding</keyword>
<keyword evidence="1" id="KW-0547">Nucleotide-binding</keyword>
<proteinExistence type="predicted"/>
<sequence length="44" mass="4980">MSLLQVKDVTHHYTARKLFKWKAPSKQVLSNVSFSIEEGACLGM</sequence>
<comment type="caution">
    <text evidence="1">The sequence shown here is derived from an EMBL/GenBank/DDBJ whole genome shotgun (WGS) entry which is preliminary data.</text>
</comment>
<dbReference type="EMBL" id="JARAFO010000331">
    <property type="protein sequence ID" value="MDE1455195.1"/>
    <property type="molecule type" value="Genomic_DNA"/>
</dbReference>
<feature type="non-terminal residue" evidence="1">
    <location>
        <position position="44"/>
    </location>
</feature>
<accession>A0AAW6KHS6</accession>
<dbReference type="GO" id="GO:0005524">
    <property type="term" value="F:ATP binding"/>
    <property type="evidence" value="ECO:0007669"/>
    <property type="project" value="UniProtKB-KW"/>
</dbReference>
<name>A0AAW6KHS6_9BACI</name>